<dbReference type="PANTHER" id="PTHR22838:SF0">
    <property type="entry name" value="WD REPEAT-CONTAINING PROTEIN 26"/>
    <property type="match status" value="1"/>
</dbReference>
<dbReference type="InterPro" id="IPR006594">
    <property type="entry name" value="LisH"/>
</dbReference>
<name>A0A0F7SX19_PHARH</name>
<dbReference type="InterPro" id="IPR001680">
    <property type="entry name" value="WD40_rpt"/>
</dbReference>
<dbReference type="SMART" id="SM00320">
    <property type="entry name" value="WD40"/>
    <property type="match status" value="5"/>
</dbReference>
<dbReference type="Pfam" id="PF23627">
    <property type="entry name" value="LisH_WDR26"/>
    <property type="match status" value="1"/>
</dbReference>
<evidence type="ECO:0000256" key="2">
    <source>
        <dbReference type="ARBA" id="ARBA00022737"/>
    </source>
</evidence>
<keyword evidence="2" id="KW-0677">Repeat</keyword>
<dbReference type="EMBL" id="LN483166">
    <property type="protein sequence ID" value="CED84683.1"/>
    <property type="molecule type" value="Genomic_DNA"/>
</dbReference>
<dbReference type="InterPro" id="IPR015943">
    <property type="entry name" value="WD40/YVTN_repeat-like_dom_sf"/>
</dbReference>
<proteinExistence type="predicted"/>
<evidence type="ECO:0000256" key="3">
    <source>
        <dbReference type="PROSITE-ProRule" id="PRU00221"/>
    </source>
</evidence>
<dbReference type="PANTHER" id="PTHR22838">
    <property type="entry name" value="WD REPEAT PROTEIN 26-RELATED"/>
    <property type="match status" value="1"/>
</dbReference>
<dbReference type="InterPro" id="IPR051350">
    <property type="entry name" value="WD_repeat-ST_regulator"/>
</dbReference>
<dbReference type="InterPro" id="IPR036322">
    <property type="entry name" value="WD40_repeat_dom_sf"/>
</dbReference>
<accession>A0A0F7SX19</accession>
<evidence type="ECO:0000256" key="4">
    <source>
        <dbReference type="SAM" id="MobiDB-lite"/>
    </source>
</evidence>
<dbReference type="GO" id="GO:0043161">
    <property type="term" value="P:proteasome-mediated ubiquitin-dependent protein catabolic process"/>
    <property type="evidence" value="ECO:0007669"/>
    <property type="project" value="TreeGrafter"/>
</dbReference>
<dbReference type="AlphaFoldDB" id="A0A0F7SX19"/>
<reference evidence="5" key="1">
    <citation type="submission" date="2014-08" db="EMBL/GenBank/DDBJ databases">
        <authorList>
            <person name="Sharma Rahul"/>
            <person name="Thines Marco"/>
        </authorList>
    </citation>
    <scope>NUCLEOTIDE SEQUENCE</scope>
</reference>
<feature type="repeat" description="WD" evidence="3">
    <location>
        <begin position="588"/>
        <end position="615"/>
    </location>
</feature>
<feature type="region of interest" description="Disordered" evidence="4">
    <location>
        <begin position="671"/>
        <end position="694"/>
    </location>
</feature>
<organism evidence="5">
    <name type="scientific">Phaffia rhodozyma</name>
    <name type="common">Yeast</name>
    <name type="synonym">Xanthophyllomyces dendrorhous</name>
    <dbReference type="NCBI Taxonomy" id="264483"/>
    <lineage>
        <taxon>Eukaryota</taxon>
        <taxon>Fungi</taxon>
        <taxon>Dikarya</taxon>
        <taxon>Basidiomycota</taxon>
        <taxon>Agaricomycotina</taxon>
        <taxon>Tremellomycetes</taxon>
        <taxon>Cystofilobasidiales</taxon>
        <taxon>Mrakiaceae</taxon>
        <taxon>Phaffia</taxon>
    </lineage>
</organism>
<feature type="repeat" description="WD" evidence="3">
    <location>
        <begin position="414"/>
        <end position="446"/>
    </location>
</feature>
<dbReference type="Pfam" id="PF00400">
    <property type="entry name" value="WD40"/>
    <property type="match status" value="4"/>
</dbReference>
<dbReference type="PROSITE" id="PS50896">
    <property type="entry name" value="LISH"/>
    <property type="match status" value="1"/>
</dbReference>
<evidence type="ECO:0000313" key="5">
    <source>
        <dbReference type="EMBL" id="CED84683.1"/>
    </source>
</evidence>
<protein>
    <submittedName>
        <fullName evidence="5">WD40 repeat-containing protein</fullName>
    </submittedName>
</protein>
<dbReference type="SUPFAM" id="SSF50978">
    <property type="entry name" value="WD40 repeat-like"/>
    <property type="match status" value="1"/>
</dbReference>
<feature type="compositionally biased region" description="Pro residues" evidence="4">
    <location>
        <begin position="671"/>
        <end position="680"/>
    </location>
</feature>
<dbReference type="PROSITE" id="PS50082">
    <property type="entry name" value="WD_REPEATS_2"/>
    <property type="match status" value="2"/>
</dbReference>
<sequence length="694" mass="76168">MSLPGSQLDELPMPADDSKQPGSLASSPAYPAITSTNIQSPVLSPSSAALGSVISSPSRLKDSHLNSQTNGHSNGKARNGFSPIDHSEAGPSSGKRQAGVPVPGARLYNEGSHLDKGEFIRITLQALRDCGYKDSAALLEHESGYVLEATPVADMRSAIMGGRWDEALGLLETTGIAGTKNETAARFFFAEQKYLELLASSMSSKALGVLRKELAPLNYNSERLHQLSSYVLCIGEQELYNRSGWDGAQGTSRQKTLDQILTFIPSNYRIPERRMGTLLDQALRLQSEASLYLVQPSGSLSLLSDQTSSRSQFPLIKFAACQEHTDEVWNLAWSNDGTMLASTGKDKHVVVHHVGVSREGSCSKRVFKRIAKFEAHPAPIGNLCWSPDDKILITTAEHQICVWNTKTWELIKVLDQHQDFVSAVRWSPDGSFFISSGEDGKLLKFDRAGPSLVKKSLVKNMRLFDFDFTPDGKHFIGVAVFPQEPQPKSLYTNSTHQRSGGYQEPKFYPCVFDSKTLADISQPDRPSVKINGDATSFRLSRDGQCGIINRQPDEIQIWSFKNLQPELKQSLRGHRQKQFYLRSCFAGPNDNLVVSGSEDGYIYVWHRGSGQLLEIIKGHKRPAGEESNPELISRSASGTVNAVSWRPEVDGEDSAMFASCGDDGQVLLWEPAPPGTPLPPKELSLAHAPNRNAS</sequence>
<dbReference type="PROSITE" id="PS50294">
    <property type="entry name" value="WD_REPEATS_REGION"/>
    <property type="match status" value="1"/>
</dbReference>
<dbReference type="Gene3D" id="2.130.10.10">
    <property type="entry name" value="YVTN repeat-like/Quinoprotein amine dehydrogenase"/>
    <property type="match status" value="2"/>
</dbReference>
<feature type="compositionally biased region" description="Polar residues" evidence="4">
    <location>
        <begin position="33"/>
        <end position="58"/>
    </location>
</feature>
<feature type="region of interest" description="Disordered" evidence="4">
    <location>
        <begin position="1"/>
        <end position="104"/>
    </location>
</feature>
<keyword evidence="1 3" id="KW-0853">WD repeat</keyword>
<evidence type="ECO:0000256" key="1">
    <source>
        <dbReference type="ARBA" id="ARBA00022574"/>
    </source>
</evidence>
<dbReference type="GO" id="GO:0034657">
    <property type="term" value="C:GID complex"/>
    <property type="evidence" value="ECO:0007669"/>
    <property type="project" value="TreeGrafter"/>
</dbReference>